<name>A0A084WSV0_ANOSI</name>
<dbReference type="AlphaFoldDB" id="A0A084WSV0"/>
<keyword evidence="4" id="KW-1185">Reference proteome</keyword>
<organism evidence="2">
    <name type="scientific">Anopheles sinensis</name>
    <name type="common">Mosquito</name>
    <dbReference type="NCBI Taxonomy" id="74873"/>
    <lineage>
        <taxon>Eukaryota</taxon>
        <taxon>Metazoa</taxon>
        <taxon>Ecdysozoa</taxon>
        <taxon>Arthropoda</taxon>
        <taxon>Hexapoda</taxon>
        <taxon>Insecta</taxon>
        <taxon>Pterygota</taxon>
        <taxon>Neoptera</taxon>
        <taxon>Endopterygota</taxon>
        <taxon>Diptera</taxon>
        <taxon>Nematocera</taxon>
        <taxon>Culicoidea</taxon>
        <taxon>Culicidae</taxon>
        <taxon>Anophelinae</taxon>
        <taxon>Anopheles</taxon>
    </lineage>
</organism>
<feature type="region of interest" description="Disordered" evidence="1">
    <location>
        <begin position="52"/>
        <end position="96"/>
    </location>
</feature>
<evidence type="ECO:0000313" key="2">
    <source>
        <dbReference type="EMBL" id="KFB53294.1"/>
    </source>
</evidence>
<reference evidence="3" key="2">
    <citation type="submission" date="2020-05" db="UniProtKB">
        <authorList>
            <consortium name="EnsemblMetazoa"/>
        </authorList>
    </citation>
    <scope>IDENTIFICATION</scope>
</reference>
<feature type="compositionally biased region" description="Basic and acidic residues" evidence="1">
    <location>
        <begin position="62"/>
        <end position="71"/>
    </location>
</feature>
<evidence type="ECO:0000313" key="3">
    <source>
        <dbReference type="EnsemblMetazoa" id="ASIC021599-PA"/>
    </source>
</evidence>
<protein>
    <submittedName>
        <fullName evidence="2 3">Uncharacterized protein</fullName>
    </submittedName>
</protein>
<dbReference type="VEuPathDB" id="VectorBase:ASIC021599"/>
<dbReference type="Proteomes" id="UP000030765">
    <property type="component" value="Unassembled WGS sequence"/>
</dbReference>
<sequence length="219" mass="24337">MAHDGVFGVTDRFGRPCVEMRAGENICATTPNTDALHALMHTPIGATDCSRETYRKRTRPSGMRERGDNGIHWRNGSESPTENNPPAIPSPHFCAHSSVTRDHQHGIHNFCRTPRIGRATVNPSGRAVFGYNGFLSARRRICRCIGCRIGEPGGPHLHRTEPISVVNRVRRGRSVNGNCTCGLERTRDRVRKLRALLGDVEGFGFICRYAFGITWLAFS</sequence>
<dbReference type="EMBL" id="KE525418">
    <property type="protein sequence ID" value="KFB53294.1"/>
    <property type="molecule type" value="Genomic_DNA"/>
</dbReference>
<accession>A0A084WSV0</accession>
<proteinExistence type="predicted"/>
<evidence type="ECO:0000313" key="4">
    <source>
        <dbReference type="Proteomes" id="UP000030765"/>
    </source>
</evidence>
<evidence type="ECO:0000256" key="1">
    <source>
        <dbReference type="SAM" id="MobiDB-lite"/>
    </source>
</evidence>
<dbReference type="EMBL" id="ATLV01026733">
    <property type="status" value="NOT_ANNOTATED_CDS"/>
    <property type="molecule type" value="Genomic_DNA"/>
</dbReference>
<gene>
    <name evidence="2" type="ORF">ZHAS_00021599</name>
</gene>
<dbReference type="EnsemblMetazoa" id="ASIC021599-RA">
    <property type="protein sequence ID" value="ASIC021599-PA"/>
    <property type="gene ID" value="ASIC021599"/>
</dbReference>
<reference evidence="2 4" key="1">
    <citation type="journal article" date="2014" name="BMC Genomics">
        <title>Genome sequence of Anopheles sinensis provides insight into genetics basis of mosquito competence for malaria parasites.</title>
        <authorList>
            <person name="Zhou D."/>
            <person name="Zhang D."/>
            <person name="Ding G."/>
            <person name="Shi L."/>
            <person name="Hou Q."/>
            <person name="Ye Y."/>
            <person name="Xu Y."/>
            <person name="Zhou H."/>
            <person name="Xiong C."/>
            <person name="Li S."/>
            <person name="Yu J."/>
            <person name="Hong S."/>
            <person name="Yu X."/>
            <person name="Zou P."/>
            <person name="Chen C."/>
            <person name="Chang X."/>
            <person name="Wang W."/>
            <person name="Lv Y."/>
            <person name="Sun Y."/>
            <person name="Ma L."/>
            <person name="Shen B."/>
            <person name="Zhu C."/>
        </authorList>
    </citation>
    <scope>NUCLEOTIDE SEQUENCE [LARGE SCALE GENOMIC DNA]</scope>
</reference>